<evidence type="ECO:0000313" key="3">
    <source>
        <dbReference type="EMBL" id="OHX13008.1"/>
    </source>
</evidence>
<reference evidence="3 4" key="1">
    <citation type="submission" date="2016-09" db="EMBL/GenBank/DDBJ databases">
        <title>Chromobacterium muskegensis sp. nov., an insecticidal bacterium isolated from Sphagnum bogs.</title>
        <authorList>
            <person name="Sparks M.E."/>
            <person name="Blackburn M.B."/>
            <person name="Gundersen-Rindal D.E."/>
            <person name="Mitchell A."/>
            <person name="Farrar R."/>
            <person name="Kuhar D."/>
        </authorList>
    </citation>
    <scope>NUCLEOTIDE SEQUENCE [LARGE SCALE GENOMIC DNA]</scope>
    <source>
        <strain evidence="3 4">37-2</strain>
    </source>
</reference>
<dbReference type="AlphaFoldDB" id="A0A1S1X0Z3"/>
<dbReference type="PANTHER" id="PTHR12227">
    <property type="entry name" value="GLYCERATE KINASE"/>
    <property type="match status" value="1"/>
</dbReference>
<feature type="domain" description="MOFRL-associated" evidence="2">
    <location>
        <begin position="11"/>
        <end position="230"/>
    </location>
</feature>
<gene>
    <name evidence="3" type="ORF">BI347_05380</name>
</gene>
<organism evidence="3 4">
    <name type="scientific">Chromobacterium sphagni</name>
    <dbReference type="NCBI Taxonomy" id="1903179"/>
    <lineage>
        <taxon>Bacteria</taxon>
        <taxon>Pseudomonadati</taxon>
        <taxon>Pseudomonadota</taxon>
        <taxon>Betaproteobacteria</taxon>
        <taxon>Neisseriales</taxon>
        <taxon>Chromobacteriaceae</taxon>
        <taxon>Chromobacterium</taxon>
    </lineage>
</organism>
<dbReference type="InterPro" id="IPR007835">
    <property type="entry name" value="MOFRL"/>
</dbReference>
<protein>
    <submittedName>
        <fullName evidence="3">Hydroxypyruvate reductase</fullName>
    </submittedName>
</protein>
<evidence type="ECO:0000259" key="2">
    <source>
        <dbReference type="Pfam" id="PF13660"/>
    </source>
</evidence>
<dbReference type="STRING" id="1903179.BI347_05380"/>
<dbReference type="GO" id="GO:0005737">
    <property type="term" value="C:cytoplasm"/>
    <property type="evidence" value="ECO:0007669"/>
    <property type="project" value="TreeGrafter"/>
</dbReference>
<sequence>MTVLSQPEALLRQLFDAAVASARSECLIAHLPSPPRGRTVAVGAGKAAAAMAQALERAWPGELSGVVATRYGHALPTERIRVLEGSHPVPDEAGCDAARQILAAVRGLSADDLVICLLSGGGSALLTLPAEGLTLADKQEISRQLLACGASIDEINTVRKHLSRIKGGRLALACAPARLVTLAISDVVGDDAAVIASGPTAADPSTYADARGVAARYGLALPPAARALLEAEPDETPKPGDARLARAEYRLIATPQQALEAAAARARQAGLNVLLLGDSIEGEAREAAKVHAGIVRQMVRHGGLAARPALILSGGETTVTLKGQGRGGRNSEFLLALALALDGLPGVYALAADTDGIDGSEDNAGALLAPDTLARAAALGVDARARLADNDGYGFFAALDDLLVTGPTHTNVNDFRAILVL</sequence>
<dbReference type="SUPFAM" id="SSF82544">
    <property type="entry name" value="GckA/TtuD-like"/>
    <property type="match status" value="1"/>
</dbReference>
<dbReference type="OrthoDB" id="9766552at2"/>
<dbReference type="InterPro" id="IPR025286">
    <property type="entry name" value="MOFRL_assoc_dom"/>
</dbReference>
<dbReference type="Pfam" id="PF05161">
    <property type="entry name" value="MOFRL"/>
    <property type="match status" value="1"/>
</dbReference>
<evidence type="ECO:0000259" key="1">
    <source>
        <dbReference type="Pfam" id="PF05161"/>
    </source>
</evidence>
<feature type="domain" description="MOFRL" evidence="1">
    <location>
        <begin position="310"/>
        <end position="414"/>
    </location>
</feature>
<dbReference type="GO" id="GO:0008887">
    <property type="term" value="F:glycerate kinase activity"/>
    <property type="evidence" value="ECO:0007669"/>
    <property type="project" value="InterPro"/>
</dbReference>
<dbReference type="Gene3D" id="3.40.50.10180">
    <property type="entry name" value="Glycerate kinase, MOFRL-like N-terminal domain"/>
    <property type="match status" value="1"/>
</dbReference>
<evidence type="ECO:0000313" key="4">
    <source>
        <dbReference type="Proteomes" id="UP000180088"/>
    </source>
</evidence>
<dbReference type="PANTHER" id="PTHR12227:SF0">
    <property type="entry name" value="GLYCERATE KINASE"/>
    <property type="match status" value="1"/>
</dbReference>
<dbReference type="Gene3D" id="3.40.1480.10">
    <property type="entry name" value="MOFRL domain"/>
    <property type="match status" value="1"/>
</dbReference>
<dbReference type="InterPro" id="IPR039760">
    <property type="entry name" value="MOFRL_protein"/>
</dbReference>
<proteinExistence type="predicted"/>
<dbReference type="InterPro" id="IPR037035">
    <property type="entry name" value="GK-like_C_sf"/>
</dbReference>
<dbReference type="Pfam" id="PF13660">
    <property type="entry name" value="DUF4147"/>
    <property type="match status" value="1"/>
</dbReference>
<dbReference type="InterPro" id="IPR038614">
    <property type="entry name" value="GK_N_sf"/>
</dbReference>
<accession>A0A1S1X0Z3</accession>
<dbReference type="FunFam" id="3.40.1480.10:FF:000002">
    <property type="entry name" value="Glycerate kinase"/>
    <property type="match status" value="1"/>
</dbReference>
<dbReference type="EMBL" id="MKCS01000001">
    <property type="protein sequence ID" value="OHX13008.1"/>
    <property type="molecule type" value="Genomic_DNA"/>
</dbReference>
<name>A0A1S1X0Z3_9NEIS</name>
<dbReference type="Proteomes" id="UP000180088">
    <property type="component" value="Unassembled WGS sequence"/>
</dbReference>
<comment type="caution">
    <text evidence="3">The sequence shown here is derived from an EMBL/GenBank/DDBJ whole genome shotgun (WGS) entry which is preliminary data.</text>
</comment>
<dbReference type="RefSeq" id="WP_071115459.1">
    <property type="nucleotide sequence ID" value="NZ_MKCS01000001.1"/>
</dbReference>